<evidence type="ECO:0000313" key="2">
    <source>
        <dbReference type="Proteomes" id="UP000650833"/>
    </source>
</evidence>
<gene>
    <name evidence="1" type="ORF">INT46_002401</name>
</gene>
<keyword evidence="2" id="KW-1185">Reference proteome</keyword>
<name>A0A8H7QCU3_9FUNG</name>
<reference evidence="1" key="1">
    <citation type="submission" date="2020-12" db="EMBL/GenBank/DDBJ databases">
        <title>Metabolic potential, ecology and presence of endohyphal bacteria is reflected in genomic diversity of Mucoromycotina.</title>
        <authorList>
            <person name="Muszewska A."/>
            <person name="Okrasinska A."/>
            <person name="Steczkiewicz K."/>
            <person name="Drgas O."/>
            <person name="Orlowska M."/>
            <person name="Perlinska-Lenart U."/>
            <person name="Aleksandrzak-Piekarczyk T."/>
            <person name="Szatraj K."/>
            <person name="Zielenkiewicz U."/>
            <person name="Pilsyk S."/>
            <person name="Malc E."/>
            <person name="Mieczkowski P."/>
            <person name="Kruszewska J.S."/>
            <person name="Biernat P."/>
            <person name="Pawlowska J."/>
        </authorList>
    </citation>
    <scope>NUCLEOTIDE SEQUENCE</scope>
    <source>
        <strain evidence="1">CBS 226.32</strain>
    </source>
</reference>
<sequence>MITIKQEQEVYVHDISYMIPSTKCQYEKDDEKTLLQADNEGLVPSNARHLNSIKVDHMRSNMESTANCQHSISTNGTVTPVLTMSRKHVPIQLYDNPSPTSTMVDLHTQKSSIHRKKSFMFRSKSFNNKKQSSYKSIFHKVKIFFTYSNKKV</sequence>
<evidence type="ECO:0000313" key="1">
    <source>
        <dbReference type="EMBL" id="KAG2190001.1"/>
    </source>
</evidence>
<dbReference type="AlphaFoldDB" id="A0A8H7QCU3"/>
<protein>
    <submittedName>
        <fullName evidence="1">Uncharacterized protein</fullName>
    </submittedName>
</protein>
<proteinExistence type="predicted"/>
<dbReference type="OrthoDB" id="2214756at2759"/>
<dbReference type="Proteomes" id="UP000650833">
    <property type="component" value="Unassembled WGS sequence"/>
</dbReference>
<comment type="caution">
    <text evidence="1">The sequence shown here is derived from an EMBL/GenBank/DDBJ whole genome shotgun (WGS) entry which is preliminary data.</text>
</comment>
<accession>A0A8H7QCU3</accession>
<dbReference type="EMBL" id="JAEPRC010001095">
    <property type="protein sequence ID" value="KAG2190001.1"/>
    <property type="molecule type" value="Genomic_DNA"/>
</dbReference>
<organism evidence="1 2">
    <name type="scientific">Mucor plumbeus</name>
    <dbReference type="NCBI Taxonomy" id="97098"/>
    <lineage>
        <taxon>Eukaryota</taxon>
        <taxon>Fungi</taxon>
        <taxon>Fungi incertae sedis</taxon>
        <taxon>Mucoromycota</taxon>
        <taxon>Mucoromycotina</taxon>
        <taxon>Mucoromycetes</taxon>
        <taxon>Mucorales</taxon>
        <taxon>Mucorineae</taxon>
        <taxon>Mucoraceae</taxon>
        <taxon>Mucor</taxon>
    </lineage>
</organism>